<accession>A0A4Z2GLN1</accession>
<proteinExistence type="predicted"/>
<organism evidence="1 2">
    <name type="scientific">Liparis tanakae</name>
    <name type="common">Tanaka's snailfish</name>
    <dbReference type="NCBI Taxonomy" id="230148"/>
    <lineage>
        <taxon>Eukaryota</taxon>
        <taxon>Metazoa</taxon>
        <taxon>Chordata</taxon>
        <taxon>Craniata</taxon>
        <taxon>Vertebrata</taxon>
        <taxon>Euteleostomi</taxon>
        <taxon>Actinopterygii</taxon>
        <taxon>Neopterygii</taxon>
        <taxon>Teleostei</taxon>
        <taxon>Neoteleostei</taxon>
        <taxon>Acanthomorphata</taxon>
        <taxon>Eupercaria</taxon>
        <taxon>Perciformes</taxon>
        <taxon>Cottioidei</taxon>
        <taxon>Cottales</taxon>
        <taxon>Liparidae</taxon>
        <taxon>Liparis</taxon>
    </lineage>
</organism>
<dbReference type="EMBL" id="SRLO01000494">
    <property type="protein sequence ID" value="TNN54131.1"/>
    <property type="molecule type" value="Genomic_DNA"/>
</dbReference>
<keyword evidence="2" id="KW-1185">Reference proteome</keyword>
<sequence length="85" mass="9536">MESEGNTMEAAGVEKTAGRTNGDMKRMFINEIVPMRDARMLTRASTDAHWNKYNISEDHQVDLGTSVACRKLPRVFKGQMAESES</sequence>
<reference evidence="1 2" key="1">
    <citation type="submission" date="2019-03" db="EMBL/GenBank/DDBJ databases">
        <title>First draft genome of Liparis tanakae, snailfish: a comprehensive survey of snailfish specific genes.</title>
        <authorList>
            <person name="Kim W."/>
            <person name="Song I."/>
            <person name="Jeong J.-H."/>
            <person name="Kim D."/>
            <person name="Kim S."/>
            <person name="Ryu S."/>
            <person name="Song J.Y."/>
            <person name="Lee S.K."/>
        </authorList>
    </citation>
    <scope>NUCLEOTIDE SEQUENCE [LARGE SCALE GENOMIC DNA]</scope>
    <source>
        <tissue evidence="1">Muscle</tissue>
    </source>
</reference>
<gene>
    <name evidence="1" type="ORF">EYF80_035639</name>
</gene>
<evidence type="ECO:0000313" key="1">
    <source>
        <dbReference type="EMBL" id="TNN54131.1"/>
    </source>
</evidence>
<dbReference type="Proteomes" id="UP000314294">
    <property type="component" value="Unassembled WGS sequence"/>
</dbReference>
<dbReference type="AlphaFoldDB" id="A0A4Z2GLN1"/>
<name>A0A4Z2GLN1_9TELE</name>
<protein>
    <submittedName>
        <fullName evidence="1">Uncharacterized protein</fullName>
    </submittedName>
</protein>
<comment type="caution">
    <text evidence="1">The sequence shown here is derived from an EMBL/GenBank/DDBJ whole genome shotgun (WGS) entry which is preliminary data.</text>
</comment>
<evidence type="ECO:0000313" key="2">
    <source>
        <dbReference type="Proteomes" id="UP000314294"/>
    </source>
</evidence>